<dbReference type="AlphaFoldDB" id="D8M8U4"/>
<accession>D8M8U4</accession>
<dbReference type="Proteomes" id="UP000008312">
    <property type="component" value="Unassembled WGS sequence"/>
</dbReference>
<gene>
    <name evidence="2" type="ORF">GSBLH_T00006782001</name>
</gene>
<evidence type="ECO:0000313" key="2">
    <source>
        <dbReference type="EMBL" id="CBK24483.2"/>
    </source>
</evidence>
<evidence type="ECO:0000256" key="1">
    <source>
        <dbReference type="SAM" id="MobiDB-lite"/>
    </source>
</evidence>
<evidence type="ECO:0000313" key="3">
    <source>
        <dbReference type="Proteomes" id="UP000008312"/>
    </source>
</evidence>
<keyword evidence="3" id="KW-1185">Reference proteome</keyword>
<name>D8M8U4_BLAHO</name>
<protein>
    <submittedName>
        <fullName evidence="2">Uncharacterized protein</fullName>
    </submittedName>
</protein>
<dbReference type="EMBL" id="FN668688">
    <property type="protein sequence ID" value="CBK24483.2"/>
    <property type="molecule type" value="Genomic_DNA"/>
</dbReference>
<dbReference type="RefSeq" id="XP_012898531.1">
    <property type="nucleotide sequence ID" value="XM_013043077.1"/>
</dbReference>
<organism evidence="2">
    <name type="scientific">Blastocystis hominis</name>
    <dbReference type="NCBI Taxonomy" id="12968"/>
    <lineage>
        <taxon>Eukaryota</taxon>
        <taxon>Sar</taxon>
        <taxon>Stramenopiles</taxon>
        <taxon>Bigyra</taxon>
        <taxon>Opalozoa</taxon>
        <taxon>Opalinata</taxon>
        <taxon>Blastocystidae</taxon>
        <taxon>Blastocystis</taxon>
    </lineage>
</organism>
<dbReference type="GeneID" id="24922906"/>
<sequence length="147" mass="17046">MSTSIECYYDIESQKELEVFEGIEWSVRNEYERKLEEEIQSYKEQHQVLSKRIEQLESEKKELAVQKGVSNPASSDSSSSLEHFQMNEDRKKLVEELRLMQKNHESDLRAIITLSEHIDSLSGNPTKHSLLPGESERTKHNALLVSI</sequence>
<reference evidence="2" key="1">
    <citation type="submission" date="2010-02" db="EMBL/GenBank/DDBJ databases">
        <title>Sequencing and annotation of the Blastocystis hominis genome.</title>
        <authorList>
            <person name="Wincker P."/>
        </authorList>
    </citation>
    <scope>NUCLEOTIDE SEQUENCE</scope>
    <source>
        <strain evidence="2">Singapore isolate B</strain>
    </source>
</reference>
<proteinExistence type="predicted"/>
<dbReference type="InParanoid" id="D8M8U4"/>
<feature type="region of interest" description="Disordered" evidence="1">
    <location>
        <begin position="62"/>
        <end position="86"/>
    </location>
</feature>